<evidence type="ECO:0000256" key="6">
    <source>
        <dbReference type="ARBA" id="ARBA00022741"/>
    </source>
</evidence>
<evidence type="ECO:0000313" key="14">
    <source>
        <dbReference type="EMBL" id="HCE16768.1"/>
    </source>
</evidence>
<feature type="binding site" evidence="10">
    <location>
        <begin position="119"/>
        <end position="126"/>
    </location>
    <ligand>
        <name>GTP</name>
        <dbReference type="ChEBI" id="CHEBI:37565"/>
    </ligand>
</feature>
<dbReference type="GO" id="GO:0005829">
    <property type="term" value="C:cytosol"/>
    <property type="evidence" value="ECO:0007669"/>
    <property type="project" value="TreeGrafter"/>
</dbReference>
<keyword evidence="5 10" id="KW-0396">Initiation factor</keyword>
<accession>A0A3D1JG78</accession>
<dbReference type="InterPro" id="IPR015760">
    <property type="entry name" value="TIF_IF2"/>
</dbReference>
<evidence type="ECO:0000256" key="4">
    <source>
        <dbReference type="ARBA" id="ARBA00022490"/>
    </source>
</evidence>
<dbReference type="InterPro" id="IPR005225">
    <property type="entry name" value="Small_GTP-bd"/>
</dbReference>
<dbReference type="Gene3D" id="3.40.50.300">
    <property type="entry name" value="P-loop containing nucleotide triphosphate hydrolases"/>
    <property type="match status" value="1"/>
</dbReference>
<dbReference type="PANTHER" id="PTHR43381:SF5">
    <property type="entry name" value="TR-TYPE G DOMAIN-CONTAINING PROTEIN"/>
    <property type="match status" value="1"/>
</dbReference>
<proteinExistence type="inferred from homology"/>
<keyword evidence="7 10" id="KW-0648">Protein biosynthesis</keyword>
<dbReference type="FunFam" id="2.40.30.10:FF:000054">
    <property type="entry name" value="Translation initiation factor IF-2"/>
    <property type="match status" value="1"/>
</dbReference>
<sequence>MRSVARTVPQEVTMSDNGSKKIELPLTITVRELAQRMEASPIQVIKILMTNGVMANINQQIDFDTAAIVASELGFEAIQESGPVEEKTESGEVPLWRQLIAKESSANLVSRPPVVTILGHVDHGKTTLLDAIRNTNIAAAEAGGITQHIGAYQVEHKGRLITFLDTPGHAAFTAMRARGAQGADIVVLVVAADDGVMPQTREAVAHAKAARVPIVVALNKIDKPNANPDYVKRQLAELGLVPDEWDGDTMVVPVSAKQRIGLEDLMEAILLTAEAADIRANPSGTVIGTVIEASIDRNRGVVATLLVQNGTLETGDVIVAGTAYGKLRALFDFRGRKIRSAGPSTPVQVLGLNEVPGVGEIFNVVASEREARLIVEQRKQKESSEAIRAPKASLEELFARVQSGEERSLRLVLKVDVQGSLEPIINSINELEKGDIHIDIIYAETGNISESDVMLASASKAIIIGFNVQADPASRRLAEAEGVSIRLYDIIYRLTEDLEKALKGMLAPETRETVVGRAEVQMVFSISKVGNVAGCRVTQGEIRRNGRIRVLRGDKVIFEGEMASLKHLKEDVREVRAGYECGVSLRGFNDFAPGDILECVVVEKVS</sequence>
<reference evidence="14 15" key="1">
    <citation type="journal article" date="2018" name="Nat. Biotechnol.">
        <title>A standardized bacterial taxonomy based on genome phylogeny substantially revises the tree of life.</title>
        <authorList>
            <person name="Parks D.H."/>
            <person name="Chuvochina M."/>
            <person name="Waite D.W."/>
            <person name="Rinke C."/>
            <person name="Skarshewski A."/>
            <person name="Chaumeil P.A."/>
            <person name="Hugenholtz P."/>
        </authorList>
    </citation>
    <scope>NUCLEOTIDE SEQUENCE [LARGE SCALE GENOMIC DNA]</scope>
    <source>
        <strain evidence="14">UBA8781</strain>
    </source>
</reference>
<dbReference type="InterPro" id="IPR036925">
    <property type="entry name" value="TIF_IF2_dom3_sf"/>
</dbReference>
<dbReference type="HAMAP" id="MF_00100_B">
    <property type="entry name" value="IF_2_B"/>
    <property type="match status" value="1"/>
</dbReference>
<evidence type="ECO:0000256" key="5">
    <source>
        <dbReference type="ARBA" id="ARBA00022540"/>
    </source>
</evidence>
<dbReference type="Proteomes" id="UP000264141">
    <property type="component" value="Unassembled WGS sequence"/>
</dbReference>
<dbReference type="InterPro" id="IPR027417">
    <property type="entry name" value="P-loop_NTPase"/>
</dbReference>
<dbReference type="OrthoDB" id="9811804at2"/>
<evidence type="ECO:0000256" key="11">
    <source>
        <dbReference type="RuleBase" id="RU000644"/>
    </source>
</evidence>
<dbReference type="Pfam" id="PF00009">
    <property type="entry name" value="GTP_EFTU"/>
    <property type="match status" value="1"/>
</dbReference>
<dbReference type="NCBIfam" id="TIGR00231">
    <property type="entry name" value="small_GTP"/>
    <property type="match status" value="1"/>
</dbReference>
<dbReference type="FunFam" id="2.40.30.10:FF:000008">
    <property type="entry name" value="Translation initiation factor IF-2"/>
    <property type="match status" value="1"/>
</dbReference>
<dbReference type="FunFam" id="3.40.50.300:FF:000019">
    <property type="entry name" value="Translation initiation factor IF-2"/>
    <property type="match status" value="1"/>
</dbReference>
<dbReference type="InterPro" id="IPR053905">
    <property type="entry name" value="EF-G-like_DII"/>
</dbReference>
<name>A0A3D1JG78_9CHLR</name>
<keyword evidence="6 10" id="KW-0547">Nucleotide-binding</keyword>
<comment type="caution">
    <text evidence="14">The sequence shown here is derived from an EMBL/GenBank/DDBJ whole genome shotgun (WGS) entry which is preliminary data.</text>
</comment>
<dbReference type="InterPro" id="IPR044145">
    <property type="entry name" value="IF2_II"/>
</dbReference>
<protein>
    <recommendedName>
        <fullName evidence="3 10">Translation initiation factor IF-2</fullName>
    </recommendedName>
</protein>
<evidence type="ECO:0000256" key="3">
    <source>
        <dbReference type="ARBA" id="ARBA00020675"/>
    </source>
</evidence>
<dbReference type="Gene3D" id="2.40.30.10">
    <property type="entry name" value="Translation factors"/>
    <property type="match status" value="2"/>
</dbReference>
<feature type="region of interest" description="G-domain" evidence="10">
    <location>
        <begin position="113"/>
        <end position="261"/>
    </location>
</feature>
<dbReference type="InterPro" id="IPR004161">
    <property type="entry name" value="EFTu-like_2"/>
</dbReference>
<dbReference type="STRING" id="229919.GCA_001050195_02806"/>
<dbReference type="NCBIfam" id="TIGR00487">
    <property type="entry name" value="IF-2"/>
    <property type="match status" value="1"/>
</dbReference>
<dbReference type="Pfam" id="PF11987">
    <property type="entry name" value="IF-2"/>
    <property type="match status" value="1"/>
</dbReference>
<comment type="similarity">
    <text evidence="2 10 11">Belongs to the TRAFAC class translation factor GTPase superfamily. Classic translation factor GTPase family. IF-2 subfamily.</text>
</comment>
<dbReference type="InterPro" id="IPR000795">
    <property type="entry name" value="T_Tr_GTP-bd_dom"/>
</dbReference>
<dbReference type="Pfam" id="PF03144">
    <property type="entry name" value="GTP_EFTU_D2"/>
    <property type="match status" value="1"/>
</dbReference>
<dbReference type="InterPro" id="IPR000178">
    <property type="entry name" value="TF_IF2_bacterial-like"/>
</dbReference>
<evidence type="ECO:0000256" key="7">
    <source>
        <dbReference type="ARBA" id="ARBA00022917"/>
    </source>
</evidence>
<evidence type="ECO:0000256" key="2">
    <source>
        <dbReference type="ARBA" id="ARBA00007733"/>
    </source>
</evidence>
<dbReference type="InterPro" id="IPR023115">
    <property type="entry name" value="TIF_IF2_dom3"/>
</dbReference>
<dbReference type="FunFam" id="3.40.50.10050:FF:000001">
    <property type="entry name" value="Translation initiation factor IF-2"/>
    <property type="match status" value="1"/>
</dbReference>
<dbReference type="CDD" id="cd01887">
    <property type="entry name" value="IF2_eIF5B"/>
    <property type="match status" value="1"/>
</dbReference>
<dbReference type="GO" id="GO:0005525">
    <property type="term" value="F:GTP binding"/>
    <property type="evidence" value="ECO:0007669"/>
    <property type="project" value="UniProtKB-KW"/>
</dbReference>
<dbReference type="SUPFAM" id="SSF52156">
    <property type="entry name" value="Initiation factor IF2/eIF5b, domain 3"/>
    <property type="match status" value="1"/>
</dbReference>
<dbReference type="CDD" id="cd03692">
    <property type="entry name" value="mtIF2_IVc"/>
    <property type="match status" value="1"/>
</dbReference>
<dbReference type="Pfam" id="PF22042">
    <property type="entry name" value="EF-G_D2"/>
    <property type="match status" value="1"/>
</dbReference>
<evidence type="ECO:0000256" key="8">
    <source>
        <dbReference type="ARBA" id="ARBA00023134"/>
    </source>
</evidence>
<dbReference type="GO" id="GO:0003743">
    <property type="term" value="F:translation initiation factor activity"/>
    <property type="evidence" value="ECO:0007669"/>
    <property type="project" value="UniProtKB-UniRule"/>
</dbReference>
<evidence type="ECO:0000256" key="12">
    <source>
        <dbReference type="RuleBase" id="RU000645"/>
    </source>
</evidence>
<gene>
    <name evidence="10" type="primary">infB</name>
    <name evidence="14" type="ORF">DEQ80_02800</name>
</gene>
<dbReference type="InterPro" id="IPR009000">
    <property type="entry name" value="Transl_B-barrel_sf"/>
</dbReference>
<dbReference type="GO" id="GO:0003924">
    <property type="term" value="F:GTPase activity"/>
    <property type="evidence" value="ECO:0007669"/>
    <property type="project" value="UniProtKB-UniRule"/>
</dbReference>
<dbReference type="AlphaFoldDB" id="A0A3D1JG78"/>
<keyword evidence="4 10" id="KW-0963">Cytoplasm</keyword>
<dbReference type="InterPro" id="IPR006847">
    <property type="entry name" value="IF2_N"/>
</dbReference>
<dbReference type="Pfam" id="PF04760">
    <property type="entry name" value="IF2_N"/>
    <property type="match status" value="1"/>
</dbReference>
<evidence type="ECO:0000259" key="13">
    <source>
        <dbReference type="PROSITE" id="PS51722"/>
    </source>
</evidence>
<evidence type="ECO:0000256" key="1">
    <source>
        <dbReference type="ARBA" id="ARBA00004496"/>
    </source>
</evidence>
<feature type="domain" description="Tr-type G" evidence="13">
    <location>
        <begin position="110"/>
        <end position="277"/>
    </location>
</feature>
<dbReference type="PROSITE" id="PS01176">
    <property type="entry name" value="IF2"/>
    <property type="match status" value="1"/>
</dbReference>
<evidence type="ECO:0000256" key="10">
    <source>
        <dbReference type="HAMAP-Rule" id="MF_00100"/>
    </source>
</evidence>
<keyword evidence="8 10" id="KW-0342">GTP-binding</keyword>
<dbReference type="CDD" id="cd03702">
    <property type="entry name" value="IF2_mtIF2_II"/>
    <property type="match status" value="1"/>
</dbReference>
<organism evidence="14 15">
    <name type="scientific">Anaerolinea thermolimosa</name>
    <dbReference type="NCBI Taxonomy" id="229919"/>
    <lineage>
        <taxon>Bacteria</taxon>
        <taxon>Bacillati</taxon>
        <taxon>Chloroflexota</taxon>
        <taxon>Anaerolineae</taxon>
        <taxon>Anaerolineales</taxon>
        <taxon>Anaerolineaceae</taxon>
        <taxon>Anaerolinea</taxon>
    </lineage>
</organism>
<feature type="binding site" evidence="10">
    <location>
        <begin position="219"/>
        <end position="222"/>
    </location>
    <ligand>
        <name>GTP</name>
        <dbReference type="ChEBI" id="CHEBI:37565"/>
    </ligand>
</feature>
<dbReference type="PROSITE" id="PS51722">
    <property type="entry name" value="G_TR_2"/>
    <property type="match status" value="1"/>
</dbReference>
<dbReference type="SUPFAM" id="SSF52540">
    <property type="entry name" value="P-loop containing nucleoside triphosphate hydrolases"/>
    <property type="match status" value="1"/>
</dbReference>
<feature type="binding site" evidence="10">
    <location>
        <begin position="165"/>
        <end position="169"/>
    </location>
    <ligand>
        <name>GTP</name>
        <dbReference type="ChEBI" id="CHEBI:37565"/>
    </ligand>
</feature>
<evidence type="ECO:0000313" key="15">
    <source>
        <dbReference type="Proteomes" id="UP000264141"/>
    </source>
</evidence>
<dbReference type="Gene3D" id="3.40.50.10050">
    <property type="entry name" value="Translation initiation factor IF- 2, domain 3"/>
    <property type="match status" value="1"/>
</dbReference>
<dbReference type="PANTHER" id="PTHR43381">
    <property type="entry name" value="TRANSLATION INITIATION FACTOR IF-2-RELATED"/>
    <property type="match status" value="1"/>
</dbReference>
<comment type="subcellular location">
    <subcellularLocation>
        <location evidence="1 10 12">Cytoplasm</location>
    </subcellularLocation>
</comment>
<dbReference type="EMBL" id="DPBP01000011">
    <property type="protein sequence ID" value="HCE16768.1"/>
    <property type="molecule type" value="Genomic_DNA"/>
</dbReference>
<comment type="function">
    <text evidence="9 10 11">One of the essential components for the initiation of protein synthesis. Protects formylmethionyl-tRNA from spontaneous hydrolysis and promotes its binding to the 30S ribosomal subunits. Also involved in the hydrolysis of GTP during the formation of the 70S ribosomal complex.</text>
</comment>
<evidence type="ECO:0000256" key="9">
    <source>
        <dbReference type="ARBA" id="ARBA00025162"/>
    </source>
</evidence>
<dbReference type="SUPFAM" id="SSF50447">
    <property type="entry name" value="Translation proteins"/>
    <property type="match status" value="2"/>
</dbReference>